<evidence type="ECO:0000313" key="3">
    <source>
        <dbReference type="EMBL" id="SKB71974.1"/>
    </source>
</evidence>
<dbReference type="RefSeq" id="WP_079590700.1">
    <property type="nucleotide sequence ID" value="NZ_CP154629.1"/>
</dbReference>
<proteinExistence type="predicted"/>
<keyword evidence="4" id="KW-1185">Reference proteome</keyword>
<protein>
    <submittedName>
        <fullName evidence="3">Predicted transcriptional regulator YheO, contains PAS and DNA-binding HTH domains</fullName>
    </submittedName>
</protein>
<dbReference type="Pfam" id="PF13309">
    <property type="entry name" value="HTH_22"/>
    <property type="match status" value="1"/>
</dbReference>
<dbReference type="PANTHER" id="PTHR35568:SF1">
    <property type="entry name" value="TRANSCRIPTIONAL REGULATOR DAUR"/>
    <property type="match status" value="1"/>
</dbReference>
<evidence type="ECO:0000259" key="2">
    <source>
        <dbReference type="Pfam" id="PF13309"/>
    </source>
</evidence>
<accession>A0A1T5DJU8</accession>
<reference evidence="4" key="1">
    <citation type="submission" date="2017-02" db="EMBL/GenBank/DDBJ databases">
        <authorList>
            <person name="Varghese N."/>
            <person name="Submissions S."/>
        </authorList>
    </citation>
    <scope>NUCLEOTIDE SEQUENCE [LARGE SCALE GENOMIC DNA]</scope>
    <source>
        <strain evidence="4">ATCC 35199</strain>
    </source>
</reference>
<dbReference type="GO" id="GO:0003677">
    <property type="term" value="F:DNA binding"/>
    <property type="evidence" value="ECO:0007669"/>
    <property type="project" value="UniProtKB-KW"/>
</dbReference>
<dbReference type="InterPro" id="IPR039445">
    <property type="entry name" value="DauR-like_HTH"/>
</dbReference>
<dbReference type="InterPro" id="IPR039446">
    <property type="entry name" value="DauR-like"/>
</dbReference>
<feature type="domain" description="Transcriptional regulator DauR-like HTH" evidence="2">
    <location>
        <begin position="179"/>
        <end position="239"/>
    </location>
</feature>
<dbReference type="OrthoDB" id="9796595at2"/>
<dbReference type="PANTHER" id="PTHR35568">
    <property type="entry name" value="TRANSCRIPTIONAL REGULATOR DAUR"/>
    <property type="match status" value="1"/>
</dbReference>
<gene>
    <name evidence="3" type="ORF">SAMN02745120_0028</name>
</gene>
<dbReference type="InterPro" id="IPR013559">
    <property type="entry name" value="YheO"/>
</dbReference>
<keyword evidence="3" id="KW-0238">DNA-binding</keyword>
<evidence type="ECO:0000313" key="4">
    <source>
        <dbReference type="Proteomes" id="UP000243406"/>
    </source>
</evidence>
<dbReference type="AlphaFoldDB" id="A0A1T5DJU8"/>
<feature type="domain" description="YheO-like" evidence="1">
    <location>
        <begin position="7"/>
        <end position="120"/>
    </location>
</feature>
<dbReference type="Proteomes" id="UP000243406">
    <property type="component" value="Unassembled WGS sequence"/>
</dbReference>
<dbReference type="Pfam" id="PF08348">
    <property type="entry name" value="PAS_6"/>
    <property type="match status" value="1"/>
</dbReference>
<name>A0A1T5DJU8_9FIRM</name>
<organism evidence="3 4">
    <name type="scientific">Acetoanaerobium noterae</name>
    <dbReference type="NCBI Taxonomy" id="745369"/>
    <lineage>
        <taxon>Bacteria</taxon>
        <taxon>Bacillati</taxon>
        <taxon>Bacillota</taxon>
        <taxon>Clostridia</taxon>
        <taxon>Peptostreptococcales</taxon>
        <taxon>Filifactoraceae</taxon>
        <taxon>Acetoanaerobium</taxon>
    </lineage>
</organism>
<evidence type="ECO:0000259" key="1">
    <source>
        <dbReference type="Pfam" id="PF08348"/>
    </source>
</evidence>
<dbReference type="EMBL" id="FUYN01000010">
    <property type="protein sequence ID" value="SKB71974.1"/>
    <property type="molecule type" value="Genomic_DNA"/>
</dbReference>
<sequence length="243" mass="27275">MTSQEILKPYIIFTKFLGNFLGPNYEVVLHDVTTPEKSVIAIENSHVSGRGIGSPLTDLSLKILQDKLYLKQDYISNYISITASGDQVKSATYFIKDINNNLIGLLCINMDASKFLDMQAIIDSFMGATSDYFNLCEKSKERTNIKLADTEAKANEIEKAKPKVIEENLSTTTLEELTTTIINQVLIQTDIEPERMSPDEKVAIVAQLHEKGVFLLKGSVIEVAERLKTSEATIYRYLKQLSR</sequence>